<evidence type="ECO:0000313" key="4">
    <source>
        <dbReference type="Proteomes" id="UP000094463"/>
    </source>
</evidence>
<dbReference type="InterPro" id="IPR035903">
    <property type="entry name" value="HesB-like_dom_sf"/>
</dbReference>
<gene>
    <name evidence="3" type="ORF">BBEV_2030</name>
</gene>
<sequence>MNMTITKEAASWFKEELDIHEGDEVQLFVRYGGDANFQRGFSLGVAVKPREEPGIEKKVDGIVFYIEKKDLWYLDGEDFEIMYDSEKEEIAFLHGKAD</sequence>
<feature type="domain" description="Core" evidence="2">
    <location>
        <begin position="1"/>
        <end position="92"/>
    </location>
</feature>
<reference evidence="3 4" key="1">
    <citation type="submission" date="2015-08" db="EMBL/GenBank/DDBJ databases">
        <title>The complete genome sequence of Bacillus beveridgei MLTeJB.</title>
        <authorList>
            <person name="Hanson T.E."/>
            <person name="Mesa C."/>
            <person name="Basesman S.M."/>
            <person name="Oremland R.S."/>
        </authorList>
    </citation>
    <scope>NUCLEOTIDE SEQUENCE [LARGE SCALE GENOMIC DNA]</scope>
    <source>
        <strain evidence="3 4">MLTeJB</strain>
    </source>
</reference>
<name>A0A1D7QWK7_9BACI</name>
<dbReference type="InterPro" id="IPR000361">
    <property type="entry name" value="ATAP_core_dom"/>
</dbReference>
<evidence type="ECO:0000313" key="3">
    <source>
        <dbReference type="EMBL" id="AOM83390.1"/>
    </source>
</evidence>
<accession>A0A1D7QWK7</accession>
<keyword evidence="4" id="KW-1185">Reference proteome</keyword>
<dbReference type="PIRSF" id="PIRSF034852">
    <property type="entry name" value="UCP034852"/>
    <property type="match status" value="1"/>
</dbReference>
<dbReference type="KEGG" id="bbev:BBEV_2030"/>
<dbReference type="Pfam" id="PF01521">
    <property type="entry name" value="Fe-S_biosyn"/>
    <property type="match status" value="1"/>
</dbReference>
<dbReference type="Proteomes" id="UP000094463">
    <property type="component" value="Chromosome"/>
</dbReference>
<dbReference type="AlphaFoldDB" id="A0A1D7QWK7"/>
<comment type="similarity">
    <text evidence="1">Belongs to the HesB/IscA family.</text>
</comment>
<dbReference type="STRING" id="632773.BBEV_2030"/>
<dbReference type="OrthoDB" id="1645729at2"/>
<dbReference type="InterPro" id="IPR008326">
    <property type="entry name" value="PdhI-like"/>
</dbReference>
<dbReference type="RefSeq" id="WP_069365377.1">
    <property type="nucleotide sequence ID" value="NZ_CP012502.1"/>
</dbReference>
<evidence type="ECO:0000259" key="2">
    <source>
        <dbReference type="Pfam" id="PF01521"/>
    </source>
</evidence>
<protein>
    <recommendedName>
        <fullName evidence="2">Core domain-containing protein</fullName>
    </recommendedName>
</protein>
<organism evidence="3 4">
    <name type="scientific">Salisediminibacterium beveridgei</name>
    <dbReference type="NCBI Taxonomy" id="632773"/>
    <lineage>
        <taxon>Bacteria</taxon>
        <taxon>Bacillati</taxon>
        <taxon>Bacillota</taxon>
        <taxon>Bacilli</taxon>
        <taxon>Bacillales</taxon>
        <taxon>Bacillaceae</taxon>
        <taxon>Salisediminibacterium</taxon>
    </lineage>
</organism>
<proteinExistence type="inferred from homology"/>
<evidence type="ECO:0000256" key="1">
    <source>
        <dbReference type="ARBA" id="ARBA00006718"/>
    </source>
</evidence>
<dbReference type="EMBL" id="CP012502">
    <property type="protein sequence ID" value="AOM83390.1"/>
    <property type="molecule type" value="Genomic_DNA"/>
</dbReference>
<dbReference type="SUPFAM" id="SSF89360">
    <property type="entry name" value="HesB-like domain"/>
    <property type="match status" value="1"/>
</dbReference>